<evidence type="ECO:0000256" key="3">
    <source>
        <dbReference type="ARBA" id="ARBA00022692"/>
    </source>
</evidence>
<feature type="transmembrane region" description="Helical" evidence="7">
    <location>
        <begin position="219"/>
        <end position="239"/>
    </location>
</feature>
<dbReference type="SUPFAM" id="SSF103481">
    <property type="entry name" value="Multidrug resistance efflux transporter EmrE"/>
    <property type="match status" value="2"/>
</dbReference>
<feature type="transmembrane region" description="Helical" evidence="7">
    <location>
        <begin position="245"/>
        <end position="269"/>
    </location>
</feature>
<reference evidence="9" key="1">
    <citation type="submission" date="2019-03" db="EMBL/GenBank/DDBJ databases">
        <title>Lake Tanganyika Metagenome-Assembled Genomes (MAGs).</title>
        <authorList>
            <person name="Tran P."/>
        </authorList>
    </citation>
    <scope>NUCLEOTIDE SEQUENCE</scope>
    <source>
        <strain evidence="9">M_DeepCast_400m_m2_100</strain>
    </source>
</reference>
<evidence type="ECO:0000256" key="1">
    <source>
        <dbReference type="ARBA" id="ARBA00004651"/>
    </source>
</evidence>
<name>A0A938BQA0_UNCEI</name>
<keyword evidence="3 7" id="KW-0812">Transmembrane</keyword>
<keyword evidence="2" id="KW-1003">Cell membrane</keyword>
<dbReference type="InterPro" id="IPR000620">
    <property type="entry name" value="EamA_dom"/>
</dbReference>
<comment type="caution">
    <text evidence="9">The sequence shown here is derived from an EMBL/GenBank/DDBJ whole genome shotgun (WGS) entry which is preliminary data.</text>
</comment>
<dbReference type="PANTHER" id="PTHR42920:SF5">
    <property type="entry name" value="EAMA DOMAIN-CONTAINING PROTEIN"/>
    <property type="match status" value="1"/>
</dbReference>
<feature type="compositionally biased region" description="Low complexity" evidence="6">
    <location>
        <begin position="77"/>
        <end position="86"/>
    </location>
</feature>
<feature type="region of interest" description="Disordered" evidence="6">
    <location>
        <begin position="62"/>
        <end position="98"/>
    </location>
</feature>
<feature type="transmembrane region" description="Helical" evidence="7">
    <location>
        <begin position="132"/>
        <end position="149"/>
    </location>
</feature>
<dbReference type="Gene3D" id="1.10.3730.20">
    <property type="match status" value="1"/>
</dbReference>
<comment type="subcellular location">
    <subcellularLocation>
        <location evidence="1">Cell membrane</location>
        <topology evidence="1">Multi-pass membrane protein</topology>
    </subcellularLocation>
</comment>
<evidence type="ECO:0000259" key="8">
    <source>
        <dbReference type="Pfam" id="PF00892"/>
    </source>
</evidence>
<dbReference type="GO" id="GO:0005886">
    <property type="term" value="C:plasma membrane"/>
    <property type="evidence" value="ECO:0007669"/>
    <property type="project" value="UniProtKB-SubCell"/>
</dbReference>
<organism evidence="9 10">
    <name type="scientific">Eiseniibacteriota bacterium</name>
    <dbReference type="NCBI Taxonomy" id="2212470"/>
    <lineage>
        <taxon>Bacteria</taxon>
        <taxon>Candidatus Eiseniibacteriota</taxon>
    </lineage>
</organism>
<evidence type="ECO:0000256" key="2">
    <source>
        <dbReference type="ARBA" id="ARBA00022475"/>
    </source>
</evidence>
<protein>
    <submittedName>
        <fullName evidence="9">DMT family transporter</fullName>
    </submittedName>
</protein>
<evidence type="ECO:0000313" key="9">
    <source>
        <dbReference type="EMBL" id="MBM3316937.1"/>
    </source>
</evidence>
<feature type="transmembrane region" description="Helical" evidence="7">
    <location>
        <begin position="193"/>
        <end position="212"/>
    </location>
</feature>
<sequence>MRRRALEADALLLVTAAIWGFAFVAQRAGMEHVGPFLFNAVRFGIGALLMLPFALRARPARATSVRPPSTPRPPAGAPSEGPASARTRSSREPGARPPSPRLLAGGLCAGAVLFGGAALQQGGLVHTTAGKAGFITGLYVILVPLLGLFWRQRPGAGGWAGALLALAGLYFLSVRADTGAAAGSGLAMARGDALVFCGAFFWAAHVILIGRISPGLPATALACLQYAVCAVASLAVALAAEEIRWAGLAGAAWPILYSGVLSVGVAYTLQVVAQRRAPPAHAAILMSLEAVFAALGGRLVLQESFGGREWLGCALMLAGMLVSQARTLRQRRSAGTPGRAGLAGVTLADRDANGGVER</sequence>
<dbReference type="AlphaFoldDB" id="A0A938BQA0"/>
<keyword evidence="4 7" id="KW-1133">Transmembrane helix</keyword>
<keyword evidence="5 7" id="KW-0472">Membrane</keyword>
<dbReference type="PANTHER" id="PTHR42920">
    <property type="entry name" value="OS03G0707200 PROTEIN-RELATED"/>
    <property type="match status" value="1"/>
</dbReference>
<feature type="transmembrane region" description="Helical" evidence="7">
    <location>
        <begin position="281"/>
        <end position="301"/>
    </location>
</feature>
<accession>A0A938BQA0</accession>
<feature type="transmembrane region" description="Helical" evidence="7">
    <location>
        <begin position="156"/>
        <end position="173"/>
    </location>
</feature>
<feature type="domain" description="EamA" evidence="8">
    <location>
        <begin position="9"/>
        <end position="59"/>
    </location>
</feature>
<evidence type="ECO:0000256" key="5">
    <source>
        <dbReference type="ARBA" id="ARBA00023136"/>
    </source>
</evidence>
<evidence type="ECO:0000256" key="4">
    <source>
        <dbReference type="ARBA" id="ARBA00022989"/>
    </source>
</evidence>
<evidence type="ECO:0000256" key="6">
    <source>
        <dbReference type="SAM" id="MobiDB-lite"/>
    </source>
</evidence>
<dbReference type="Proteomes" id="UP000748308">
    <property type="component" value="Unassembled WGS sequence"/>
</dbReference>
<proteinExistence type="predicted"/>
<evidence type="ECO:0000313" key="10">
    <source>
        <dbReference type="Proteomes" id="UP000748308"/>
    </source>
</evidence>
<gene>
    <name evidence="9" type="ORF">FJY75_03700</name>
</gene>
<dbReference type="Pfam" id="PF00892">
    <property type="entry name" value="EamA"/>
    <property type="match status" value="2"/>
</dbReference>
<feature type="domain" description="EamA" evidence="8">
    <location>
        <begin position="190"/>
        <end position="322"/>
    </location>
</feature>
<evidence type="ECO:0000256" key="7">
    <source>
        <dbReference type="SAM" id="Phobius"/>
    </source>
</evidence>
<dbReference type="EMBL" id="VGIY01000058">
    <property type="protein sequence ID" value="MBM3316937.1"/>
    <property type="molecule type" value="Genomic_DNA"/>
</dbReference>
<dbReference type="InterPro" id="IPR037185">
    <property type="entry name" value="EmrE-like"/>
</dbReference>
<feature type="transmembrane region" description="Helical" evidence="7">
    <location>
        <begin position="37"/>
        <end position="55"/>
    </location>
</feature>
<dbReference type="InterPro" id="IPR051258">
    <property type="entry name" value="Diverse_Substrate_Transporter"/>
</dbReference>